<accession>A0A2A9CRY0</accession>
<name>A0A2A9CRY0_9ACTN</name>
<keyword evidence="6" id="KW-1185">Reference proteome</keyword>
<dbReference type="SUPFAM" id="SSF56672">
    <property type="entry name" value="DNA/RNA polymerases"/>
    <property type="match status" value="1"/>
</dbReference>
<evidence type="ECO:0000313" key="6">
    <source>
        <dbReference type="Proteomes" id="UP000226079"/>
    </source>
</evidence>
<dbReference type="GO" id="GO:0006281">
    <property type="term" value="P:DNA repair"/>
    <property type="evidence" value="ECO:0007669"/>
    <property type="project" value="InterPro"/>
</dbReference>
<comment type="caution">
    <text evidence="5">The sequence shown here is derived from an EMBL/GenBank/DDBJ whole genome shotgun (WGS) entry which is preliminary data.</text>
</comment>
<dbReference type="EMBL" id="PDJC01000001">
    <property type="protein sequence ID" value="PFG16380.1"/>
    <property type="molecule type" value="Genomic_DNA"/>
</dbReference>
<dbReference type="Gene3D" id="3.30.70.270">
    <property type="match status" value="1"/>
</dbReference>
<evidence type="ECO:0000259" key="4">
    <source>
        <dbReference type="Pfam" id="PF00817"/>
    </source>
</evidence>
<gene>
    <name evidence="5" type="ORF">ATK74_0917</name>
</gene>
<dbReference type="PANTHER" id="PTHR35369:SF2">
    <property type="entry name" value="BLR3025 PROTEIN"/>
    <property type="match status" value="1"/>
</dbReference>
<comment type="function">
    <text evidence="3">Poorly processive, error-prone DNA polymerase involved in untargeted mutagenesis. Copies undamaged DNA at stalled replication forks, which arise in vivo from mismatched or misaligned primer ends. These misaligned primers can be extended by PolIV. Exhibits no 3'-5' exonuclease (proofreading) activity. May be involved in translesional synthesis, in conjunction with the beta clamp from PolIII.</text>
</comment>
<dbReference type="CDD" id="cd03468">
    <property type="entry name" value="PolY_like"/>
    <property type="match status" value="1"/>
</dbReference>
<dbReference type="InterPro" id="IPR050356">
    <property type="entry name" value="SulA_CellDiv_inhibitor"/>
</dbReference>
<evidence type="ECO:0000256" key="2">
    <source>
        <dbReference type="ARBA" id="ARBA00022763"/>
    </source>
</evidence>
<dbReference type="Pfam" id="PF00817">
    <property type="entry name" value="IMS"/>
    <property type="match status" value="1"/>
</dbReference>
<proteinExistence type="inferred from homology"/>
<dbReference type="RefSeq" id="WP_098459926.1">
    <property type="nucleotide sequence ID" value="NZ_PDJC01000001.1"/>
</dbReference>
<dbReference type="Gene3D" id="3.40.1170.60">
    <property type="match status" value="1"/>
</dbReference>
<dbReference type="PANTHER" id="PTHR35369">
    <property type="entry name" value="BLR3025 PROTEIN-RELATED"/>
    <property type="match status" value="1"/>
</dbReference>
<dbReference type="InterPro" id="IPR043502">
    <property type="entry name" value="DNA/RNA_pol_sf"/>
</dbReference>
<protein>
    <submittedName>
        <fullName evidence="5">Protein ImuB</fullName>
    </submittedName>
</protein>
<keyword evidence="2" id="KW-0227">DNA damage</keyword>
<evidence type="ECO:0000256" key="3">
    <source>
        <dbReference type="ARBA" id="ARBA00025589"/>
    </source>
</evidence>
<comment type="similarity">
    <text evidence="1">Belongs to the DNA polymerase type-Y family.</text>
</comment>
<dbReference type="InterPro" id="IPR043128">
    <property type="entry name" value="Rev_trsase/Diguanyl_cyclase"/>
</dbReference>
<evidence type="ECO:0000256" key="1">
    <source>
        <dbReference type="ARBA" id="ARBA00010945"/>
    </source>
</evidence>
<dbReference type="Proteomes" id="UP000226079">
    <property type="component" value="Unassembled WGS sequence"/>
</dbReference>
<organism evidence="5 6">
    <name type="scientific">Propionicimonas paludicola</name>
    <dbReference type="NCBI Taxonomy" id="185243"/>
    <lineage>
        <taxon>Bacteria</taxon>
        <taxon>Bacillati</taxon>
        <taxon>Actinomycetota</taxon>
        <taxon>Actinomycetes</taxon>
        <taxon>Propionibacteriales</taxon>
        <taxon>Nocardioidaceae</taxon>
        <taxon>Propionicimonas</taxon>
    </lineage>
</organism>
<evidence type="ECO:0000313" key="5">
    <source>
        <dbReference type="EMBL" id="PFG16380.1"/>
    </source>
</evidence>
<dbReference type="InterPro" id="IPR001126">
    <property type="entry name" value="UmuC"/>
</dbReference>
<dbReference type="OrthoDB" id="5244088at2"/>
<sequence>MAERFGVLWFPGWPVTAWALAEAEDDSAPVAVLVANRVSSCSTAALAEGVLPGQRRREAQSRCPQLRVIAADEARDARCFEPVVAAVERLAPGVQVIRPGLCALRLRGLASYLGSELEAAETLLEAVATEVGIISGRFGIADGLFAAIQAARAGDPVLRVLPGGSPAFLAPLPVARLGRPELAELLPRLGVRTLGEFAALPVPAVRERFGSEGLRLHTLAGGTDPQHLQPRQPPPELTATLSFEPPLEVIEQVAFSAKATTEEFIGRLTAAGLALTEVRIELVSEAGEVIVRNWLAATVFDAAAVIDRIRWQLQAASGGQLSSPLARLRLEPLTTDEAAHHVPGLFGLGPDERVHHVLSRVQSLVGPDQVVTVRLSGGRWLAERQQLVAWGDRPAAAARREEPWPGMVPDPLPGSVFIEPKPVQLLTASGRPVRVDDRGRVTDPPVTLGLGQRTVPVIGWAGPWPVSERAWDPQRARRADRFQVVDGEGTGWLLFTDAEGCWAEARYD</sequence>
<reference evidence="5 6" key="1">
    <citation type="submission" date="2017-10" db="EMBL/GenBank/DDBJ databases">
        <title>Sequencing the genomes of 1000 actinobacteria strains.</title>
        <authorList>
            <person name="Klenk H.-P."/>
        </authorList>
    </citation>
    <scope>NUCLEOTIDE SEQUENCE [LARGE SCALE GENOMIC DNA]</scope>
    <source>
        <strain evidence="5 6">DSM 15597</strain>
    </source>
</reference>
<feature type="domain" description="UmuC" evidence="4">
    <location>
        <begin position="27"/>
        <end position="147"/>
    </location>
</feature>
<dbReference type="AlphaFoldDB" id="A0A2A9CRY0"/>